<keyword evidence="8" id="KW-1185">Reference proteome</keyword>
<name>A0A2T4YMS8_9SPHN</name>
<feature type="transmembrane region" description="Helical" evidence="6">
    <location>
        <begin position="177"/>
        <end position="199"/>
    </location>
</feature>
<accession>A0A2T4YMS8</accession>
<keyword evidence="5 6" id="KW-0472">Membrane</keyword>
<evidence type="ECO:0000256" key="1">
    <source>
        <dbReference type="ARBA" id="ARBA00004651"/>
    </source>
</evidence>
<keyword evidence="2" id="KW-1003">Cell membrane</keyword>
<evidence type="ECO:0000313" key="7">
    <source>
        <dbReference type="EMBL" id="PTM44714.1"/>
    </source>
</evidence>
<feature type="transmembrane region" description="Helical" evidence="6">
    <location>
        <begin position="30"/>
        <end position="49"/>
    </location>
</feature>
<dbReference type="InterPro" id="IPR019108">
    <property type="entry name" value="Caa3_assmbl_CtaG-rel"/>
</dbReference>
<evidence type="ECO:0000256" key="5">
    <source>
        <dbReference type="ARBA" id="ARBA00023136"/>
    </source>
</evidence>
<keyword evidence="3 6" id="KW-0812">Transmembrane</keyword>
<sequence>MRRASLALGVALVPIGWAFAAAPLGMVGHMTGHMIAVAVAAPFLAYGIAGSRFDPAERWPTIVTPLAMSLVELVVVWLWHLPAPRLGVDMQPVALLLEQASFLAAGLLLWSAVLGTRTGGATDRRVSGVAAMLLTSMHMTLLGALVGLAPRPLYAMMAMHPAAHGLDALEDQQLGGVVMLMVGAASYFLGGLAMLGGVLKTRSATA</sequence>
<reference evidence="7 8" key="1">
    <citation type="submission" date="2018-04" db="EMBL/GenBank/DDBJ databases">
        <title>Genomic Encyclopedia of Type Strains, Phase III (KMG-III): the genomes of soil and plant-associated and newly described type strains.</title>
        <authorList>
            <person name="Whitman W."/>
        </authorList>
    </citation>
    <scope>NUCLEOTIDE SEQUENCE [LARGE SCALE GENOMIC DNA]</scope>
    <source>
        <strain evidence="7 8">NW12</strain>
    </source>
</reference>
<proteinExistence type="predicted"/>
<dbReference type="EMBL" id="PZZN01000003">
    <property type="protein sequence ID" value="PTM44714.1"/>
    <property type="molecule type" value="Genomic_DNA"/>
</dbReference>
<evidence type="ECO:0000256" key="6">
    <source>
        <dbReference type="SAM" id="Phobius"/>
    </source>
</evidence>
<feature type="transmembrane region" description="Helical" evidence="6">
    <location>
        <begin position="61"/>
        <end position="81"/>
    </location>
</feature>
<comment type="subcellular location">
    <subcellularLocation>
        <location evidence="1">Cell membrane</location>
        <topology evidence="1">Multi-pass membrane protein</topology>
    </subcellularLocation>
</comment>
<evidence type="ECO:0000256" key="4">
    <source>
        <dbReference type="ARBA" id="ARBA00022989"/>
    </source>
</evidence>
<dbReference type="GO" id="GO:0005886">
    <property type="term" value="C:plasma membrane"/>
    <property type="evidence" value="ECO:0007669"/>
    <property type="project" value="UniProtKB-SubCell"/>
</dbReference>
<evidence type="ECO:0000256" key="2">
    <source>
        <dbReference type="ARBA" id="ARBA00022475"/>
    </source>
</evidence>
<feature type="transmembrane region" description="Helical" evidence="6">
    <location>
        <begin position="93"/>
        <end position="114"/>
    </location>
</feature>
<evidence type="ECO:0000256" key="3">
    <source>
        <dbReference type="ARBA" id="ARBA00022692"/>
    </source>
</evidence>
<dbReference type="RefSeq" id="WP_107933455.1">
    <property type="nucleotide sequence ID" value="NZ_PZZN01000003.1"/>
</dbReference>
<dbReference type="Pfam" id="PF09678">
    <property type="entry name" value="Caa3_CtaG"/>
    <property type="match status" value="1"/>
</dbReference>
<protein>
    <submittedName>
        <fullName evidence="7">Putative membrane protein</fullName>
    </submittedName>
</protein>
<organism evidence="7 8">
    <name type="scientific">Sphingomonas aerolata</name>
    <dbReference type="NCBI Taxonomy" id="185951"/>
    <lineage>
        <taxon>Bacteria</taxon>
        <taxon>Pseudomonadati</taxon>
        <taxon>Pseudomonadota</taxon>
        <taxon>Alphaproteobacteria</taxon>
        <taxon>Sphingomonadales</taxon>
        <taxon>Sphingomonadaceae</taxon>
        <taxon>Sphingomonas</taxon>
    </lineage>
</organism>
<evidence type="ECO:0000313" key="8">
    <source>
        <dbReference type="Proteomes" id="UP000240996"/>
    </source>
</evidence>
<gene>
    <name evidence="7" type="ORF">C8J24_2923</name>
</gene>
<dbReference type="AlphaFoldDB" id="A0A2T4YMS8"/>
<keyword evidence="4 6" id="KW-1133">Transmembrane helix</keyword>
<feature type="transmembrane region" description="Helical" evidence="6">
    <location>
        <begin position="126"/>
        <end position="149"/>
    </location>
</feature>
<dbReference type="Proteomes" id="UP000240996">
    <property type="component" value="Unassembled WGS sequence"/>
</dbReference>
<comment type="caution">
    <text evidence="7">The sequence shown here is derived from an EMBL/GenBank/DDBJ whole genome shotgun (WGS) entry which is preliminary data.</text>
</comment>